<organism evidence="1 2">
    <name type="scientific">Setaria viridis</name>
    <name type="common">Green bristlegrass</name>
    <name type="synonym">Setaria italica subsp. viridis</name>
    <dbReference type="NCBI Taxonomy" id="4556"/>
    <lineage>
        <taxon>Eukaryota</taxon>
        <taxon>Viridiplantae</taxon>
        <taxon>Streptophyta</taxon>
        <taxon>Embryophyta</taxon>
        <taxon>Tracheophyta</taxon>
        <taxon>Spermatophyta</taxon>
        <taxon>Magnoliopsida</taxon>
        <taxon>Liliopsida</taxon>
        <taxon>Poales</taxon>
        <taxon>Poaceae</taxon>
        <taxon>PACMAD clade</taxon>
        <taxon>Panicoideae</taxon>
        <taxon>Panicodae</taxon>
        <taxon>Paniceae</taxon>
        <taxon>Cenchrinae</taxon>
        <taxon>Setaria</taxon>
    </lineage>
</organism>
<sequence length="97" mass="10868">MAIDIGAMYGGGTCCNISNKETKAAYSTRTNHSKAFHYRIAFDMAKITKSDKYKLKNLISVPFRPVSLTVPIGDGYHEFSVCNIATHILFCLQHRHT</sequence>
<keyword evidence="2" id="KW-1185">Reference proteome</keyword>
<reference evidence="1" key="1">
    <citation type="submission" date="2019-03" db="EMBL/GenBank/DDBJ databases">
        <title>WGS assembly of Setaria viridis.</title>
        <authorList>
            <person name="Huang P."/>
            <person name="Jenkins J."/>
            <person name="Grimwood J."/>
            <person name="Barry K."/>
            <person name="Healey A."/>
            <person name="Mamidi S."/>
            <person name="Sreedasyam A."/>
            <person name="Shu S."/>
            <person name="Feldman M."/>
            <person name="Wu J."/>
            <person name="Yu Y."/>
            <person name="Chen C."/>
            <person name="Johnson J."/>
            <person name="Rokhsar D."/>
            <person name="Baxter I."/>
            <person name="Schmutz J."/>
            <person name="Brutnell T."/>
            <person name="Kellogg E."/>
        </authorList>
    </citation>
    <scope>NUCLEOTIDE SEQUENCE [LARGE SCALE GENOMIC DNA]</scope>
</reference>
<dbReference type="AlphaFoldDB" id="A0A4U6TMU5"/>
<name>A0A4U6TMU5_SETVI</name>
<protein>
    <submittedName>
        <fullName evidence="1">Uncharacterized protein</fullName>
    </submittedName>
</protein>
<proteinExistence type="predicted"/>
<dbReference type="EMBL" id="CM016558">
    <property type="protein sequence ID" value="TKW03911.1"/>
    <property type="molecule type" value="Genomic_DNA"/>
</dbReference>
<dbReference type="Gramene" id="TKW03911">
    <property type="protein sequence ID" value="TKW03911"/>
    <property type="gene ID" value="SEVIR_7G074200v2"/>
</dbReference>
<dbReference type="OMA" id="TRTNHSK"/>
<evidence type="ECO:0000313" key="2">
    <source>
        <dbReference type="Proteomes" id="UP000298652"/>
    </source>
</evidence>
<dbReference type="Proteomes" id="UP000298652">
    <property type="component" value="Chromosome 7"/>
</dbReference>
<accession>A0A4U6TMU5</accession>
<gene>
    <name evidence="1" type="ORF">SEVIR_7G074200v2</name>
</gene>
<evidence type="ECO:0000313" key="1">
    <source>
        <dbReference type="EMBL" id="TKW03911.1"/>
    </source>
</evidence>